<evidence type="ECO:0000256" key="2">
    <source>
        <dbReference type="ARBA" id="ARBA00007825"/>
    </source>
</evidence>
<evidence type="ECO:0000313" key="8">
    <source>
        <dbReference type="EMBL" id="OAF19419.1"/>
    </source>
</evidence>
<evidence type="ECO:0000259" key="7">
    <source>
        <dbReference type="PROSITE" id="PS00083"/>
    </source>
</evidence>
<name>A0A176ZFU1_9BRAD</name>
<dbReference type="PROSITE" id="PS00083">
    <property type="entry name" value="INTRADIOL_DIOXYGENAS"/>
    <property type="match status" value="1"/>
</dbReference>
<dbReference type="AlphaFoldDB" id="A0A176ZFU1"/>
<keyword evidence="4 8" id="KW-0223">Dioxygenase</keyword>
<dbReference type="InterPro" id="IPR050770">
    <property type="entry name" value="Intradiol_RC_Dioxygenase"/>
</dbReference>
<gene>
    <name evidence="8" type="ORF">AXW67_37230</name>
</gene>
<reference evidence="8 9" key="1">
    <citation type="submission" date="2016-02" db="EMBL/GenBank/DDBJ databases">
        <title>Draft genome sequence of the strain BR 10247T Bradyrhizobium neotropicale isolated from nodules of Centrolobium paraense.</title>
        <authorList>
            <person name="Simoes-Araujo J.L."/>
            <person name="Barauna A.C."/>
            <person name="Silva K."/>
            <person name="Zilli J.E."/>
        </authorList>
    </citation>
    <scope>NUCLEOTIDE SEQUENCE [LARGE SCALE GENOMIC DNA]</scope>
    <source>
        <strain evidence="8 9">BR 10247</strain>
    </source>
</reference>
<dbReference type="CDD" id="cd03461">
    <property type="entry name" value="1_2-HQD"/>
    <property type="match status" value="1"/>
</dbReference>
<dbReference type="InterPro" id="IPR015889">
    <property type="entry name" value="Intradiol_dOase_core"/>
</dbReference>
<evidence type="ECO:0000256" key="5">
    <source>
        <dbReference type="ARBA" id="ARBA00023002"/>
    </source>
</evidence>
<protein>
    <submittedName>
        <fullName evidence="8">Hydroxyquinol 1,2-dioxygenase</fullName>
    </submittedName>
</protein>
<dbReference type="InterPro" id="IPR000627">
    <property type="entry name" value="Intradiol_dOase_C"/>
</dbReference>
<dbReference type="GO" id="GO:0008199">
    <property type="term" value="F:ferric iron binding"/>
    <property type="evidence" value="ECO:0007669"/>
    <property type="project" value="InterPro"/>
</dbReference>
<comment type="similarity">
    <text evidence="2">Belongs to the intradiol ring-cleavage dioxygenase family.</text>
</comment>
<dbReference type="Pfam" id="PF04444">
    <property type="entry name" value="Dioxygenase_N"/>
    <property type="match status" value="1"/>
</dbReference>
<comment type="caution">
    <text evidence="8">The sequence shown here is derived from an EMBL/GenBank/DDBJ whole genome shotgun (WGS) entry which is preliminary data.</text>
</comment>
<dbReference type="InterPro" id="IPR007535">
    <property type="entry name" value="Catechol_dOase_N"/>
</dbReference>
<dbReference type="SUPFAM" id="SSF49482">
    <property type="entry name" value="Aromatic compound dioxygenase"/>
    <property type="match status" value="1"/>
</dbReference>
<dbReference type="GO" id="GO:0018576">
    <property type="term" value="F:catechol 1,2-dioxygenase activity"/>
    <property type="evidence" value="ECO:0007669"/>
    <property type="project" value="InterPro"/>
</dbReference>
<keyword evidence="9" id="KW-1185">Reference proteome</keyword>
<dbReference type="RefSeq" id="WP_063676933.1">
    <property type="nucleotide sequence ID" value="NZ_LSEF01000025.1"/>
</dbReference>
<sequence length="295" mass="32793">MRNFNENTITDAVLERIKDASDPRIKQVSEALVRHLHAFVREVRPTQKEWEYGIDFLTRTGHMCDDKRQEFILLSDTLGVSMLVDAINHPMPEGATETTVLGPFFVQAAPEKDSGADISGPMEGDPMLVTGSVSTVDGRPLAGATVDVWHSDDDGYYDVQQLDDIGGDLAMRARFHTDANGRFHFWSIKPAAYPVPHDGPVGEMLEAQGRHPWRPAHVHFMISAPGFEQLVTHVFVAGDRYLDSDVVFGVKDSLIRDFVRNPAGRAPDGRMVDSEYFHLNYDFGLKQVASNAQAA</sequence>
<dbReference type="Gene3D" id="2.60.130.10">
    <property type="entry name" value="Aromatic compound dioxygenase"/>
    <property type="match status" value="1"/>
</dbReference>
<dbReference type="PANTHER" id="PTHR33711">
    <property type="entry name" value="DIOXYGENASE, PUTATIVE (AFU_ORTHOLOGUE AFUA_2G02910)-RELATED"/>
    <property type="match status" value="1"/>
</dbReference>
<dbReference type="InterPro" id="IPR039390">
    <property type="entry name" value="1_2-HQD/HQD"/>
</dbReference>
<keyword evidence="3" id="KW-0479">Metal-binding</keyword>
<dbReference type="Pfam" id="PF00775">
    <property type="entry name" value="Dioxygenase_C"/>
    <property type="match status" value="1"/>
</dbReference>
<evidence type="ECO:0000313" key="9">
    <source>
        <dbReference type="Proteomes" id="UP000077173"/>
    </source>
</evidence>
<dbReference type="GO" id="GO:0009712">
    <property type="term" value="P:catechol-containing compound metabolic process"/>
    <property type="evidence" value="ECO:0007669"/>
    <property type="project" value="InterPro"/>
</dbReference>
<dbReference type="PANTHER" id="PTHR33711:SF7">
    <property type="entry name" value="INTRADIOL RING-CLEAVAGE DIOXYGENASES DOMAIN-CONTAINING PROTEIN-RELATED"/>
    <property type="match status" value="1"/>
</dbReference>
<comment type="cofactor">
    <cofactor evidence="1">
        <name>Fe(3+)</name>
        <dbReference type="ChEBI" id="CHEBI:29034"/>
    </cofactor>
</comment>
<proteinExistence type="inferred from homology"/>
<evidence type="ECO:0000256" key="3">
    <source>
        <dbReference type="ARBA" id="ARBA00022723"/>
    </source>
</evidence>
<accession>A0A176ZFU1</accession>
<evidence type="ECO:0000256" key="4">
    <source>
        <dbReference type="ARBA" id="ARBA00022964"/>
    </source>
</evidence>
<feature type="domain" description="Intradiol ring-cleavage dioxygenases" evidence="7">
    <location>
        <begin position="129"/>
        <end position="157"/>
    </location>
</feature>
<evidence type="ECO:0000256" key="1">
    <source>
        <dbReference type="ARBA" id="ARBA00001965"/>
    </source>
</evidence>
<dbReference type="EMBL" id="LSEF01000025">
    <property type="protein sequence ID" value="OAF19419.1"/>
    <property type="molecule type" value="Genomic_DNA"/>
</dbReference>
<evidence type="ECO:0000256" key="6">
    <source>
        <dbReference type="ARBA" id="ARBA00023004"/>
    </source>
</evidence>
<organism evidence="8 9">
    <name type="scientific">Bradyrhizobium neotropicale</name>
    <dbReference type="NCBI Taxonomy" id="1497615"/>
    <lineage>
        <taxon>Bacteria</taxon>
        <taxon>Pseudomonadati</taxon>
        <taxon>Pseudomonadota</taxon>
        <taxon>Alphaproteobacteria</taxon>
        <taxon>Hyphomicrobiales</taxon>
        <taxon>Nitrobacteraceae</taxon>
        <taxon>Bradyrhizobium</taxon>
    </lineage>
</organism>
<dbReference type="Proteomes" id="UP000077173">
    <property type="component" value="Unassembled WGS sequence"/>
</dbReference>
<keyword evidence="5" id="KW-0560">Oxidoreductase</keyword>
<keyword evidence="6" id="KW-0408">Iron</keyword>